<dbReference type="Gene3D" id="1.10.510.10">
    <property type="entry name" value="Transferase(Phosphotransferase) domain 1"/>
    <property type="match status" value="1"/>
</dbReference>
<dbReference type="InterPro" id="IPR008271">
    <property type="entry name" value="Ser/Thr_kinase_AS"/>
</dbReference>
<protein>
    <submittedName>
        <fullName evidence="6">Unplaced genomic scaffold supercont1.6, whole genome shotgun sequence</fullName>
    </submittedName>
</protein>
<sequence length="200" mass="22713">MATNNVALRVRDRGRHYRPFCRRQDTAVIQRELENLERFRSTPCIAQLSAVAASPDPYQTIPSTDGRPVMRGILVSYYPGGTLEEWLKKNRVANLHWQRWPLQICQALQSLHSRSIAHTDLKPGNIVVDDCRSAVLIDISGIDGVTYGWRAPEIRFKALQASLKAEKLSDIWAYGKTMLTIAERYPGSQWLREIAATTHV</sequence>
<dbReference type="InterPro" id="IPR051681">
    <property type="entry name" value="Ser/Thr_Kinases-Pseudokinases"/>
</dbReference>
<dbReference type="PROSITE" id="PS00108">
    <property type="entry name" value="PROTEIN_KINASE_ST"/>
    <property type="match status" value="1"/>
</dbReference>
<proteinExistence type="predicted"/>
<accession>A0A0D2GDF7</accession>
<dbReference type="PANTHER" id="PTHR44329:SF288">
    <property type="entry name" value="MITOGEN-ACTIVATED PROTEIN KINASE KINASE KINASE 20"/>
    <property type="match status" value="1"/>
</dbReference>
<dbReference type="SMART" id="SM00220">
    <property type="entry name" value="S_TKc"/>
    <property type="match status" value="1"/>
</dbReference>
<dbReference type="Pfam" id="PF00069">
    <property type="entry name" value="Pkinase"/>
    <property type="match status" value="1"/>
</dbReference>
<evidence type="ECO:0000256" key="4">
    <source>
        <dbReference type="ARBA" id="ARBA00022840"/>
    </source>
</evidence>
<dbReference type="PROSITE" id="PS50011">
    <property type="entry name" value="PROTEIN_KINASE_DOM"/>
    <property type="match status" value="1"/>
</dbReference>
<dbReference type="InterPro" id="IPR011009">
    <property type="entry name" value="Kinase-like_dom_sf"/>
</dbReference>
<evidence type="ECO:0000313" key="6">
    <source>
        <dbReference type="EMBL" id="KIW76725.1"/>
    </source>
</evidence>
<dbReference type="SUPFAM" id="SSF56112">
    <property type="entry name" value="Protein kinase-like (PK-like)"/>
    <property type="match status" value="1"/>
</dbReference>
<dbReference type="AlphaFoldDB" id="A0A0D2GDF7"/>
<keyword evidence="2" id="KW-0547">Nucleotide-binding</keyword>
<dbReference type="InterPro" id="IPR000719">
    <property type="entry name" value="Prot_kinase_dom"/>
</dbReference>
<keyword evidence="4" id="KW-0067">ATP-binding</keyword>
<dbReference type="VEuPathDB" id="FungiDB:Z517_09169"/>
<dbReference type="HOGENOM" id="CLU_1366284_0_0_1"/>
<evidence type="ECO:0000313" key="7">
    <source>
        <dbReference type="Proteomes" id="UP000053029"/>
    </source>
</evidence>
<feature type="domain" description="Protein kinase" evidence="5">
    <location>
        <begin position="1"/>
        <end position="200"/>
    </location>
</feature>
<dbReference type="RefSeq" id="XP_013280533.1">
    <property type="nucleotide sequence ID" value="XM_013425079.1"/>
</dbReference>
<dbReference type="Proteomes" id="UP000053029">
    <property type="component" value="Unassembled WGS sequence"/>
</dbReference>
<dbReference type="GeneID" id="25308659"/>
<name>A0A0D2GDF7_9EURO</name>
<evidence type="ECO:0000256" key="3">
    <source>
        <dbReference type="ARBA" id="ARBA00022777"/>
    </source>
</evidence>
<evidence type="ECO:0000259" key="5">
    <source>
        <dbReference type="PROSITE" id="PS50011"/>
    </source>
</evidence>
<evidence type="ECO:0000256" key="1">
    <source>
        <dbReference type="ARBA" id="ARBA00022679"/>
    </source>
</evidence>
<gene>
    <name evidence="6" type="ORF">Z517_09169</name>
</gene>
<dbReference type="PANTHER" id="PTHR44329">
    <property type="entry name" value="SERINE/THREONINE-PROTEIN KINASE TNNI3K-RELATED"/>
    <property type="match status" value="1"/>
</dbReference>
<keyword evidence="1" id="KW-0808">Transferase</keyword>
<keyword evidence="7" id="KW-1185">Reference proteome</keyword>
<evidence type="ECO:0000256" key="2">
    <source>
        <dbReference type="ARBA" id="ARBA00022741"/>
    </source>
</evidence>
<keyword evidence="3" id="KW-0418">Kinase</keyword>
<organism evidence="6 7">
    <name type="scientific">Fonsecaea pedrosoi CBS 271.37</name>
    <dbReference type="NCBI Taxonomy" id="1442368"/>
    <lineage>
        <taxon>Eukaryota</taxon>
        <taxon>Fungi</taxon>
        <taxon>Dikarya</taxon>
        <taxon>Ascomycota</taxon>
        <taxon>Pezizomycotina</taxon>
        <taxon>Eurotiomycetes</taxon>
        <taxon>Chaetothyriomycetidae</taxon>
        <taxon>Chaetothyriales</taxon>
        <taxon>Herpotrichiellaceae</taxon>
        <taxon>Fonsecaea</taxon>
    </lineage>
</organism>
<dbReference type="GO" id="GO:0005524">
    <property type="term" value="F:ATP binding"/>
    <property type="evidence" value="ECO:0007669"/>
    <property type="project" value="UniProtKB-KW"/>
</dbReference>
<reference evidence="6 7" key="1">
    <citation type="submission" date="2015-01" db="EMBL/GenBank/DDBJ databases">
        <title>The Genome Sequence of Fonsecaea pedrosoi CBS 271.37.</title>
        <authorList>
            <consortium name="The Broad Institute Genomics Platform"/>
            <person name="Cuomo C."/>
            <person name="de Hoog S."/>
            <person name="Gorbushina A."/>
            <person name="Stielow B."/>
            <person name="Teixiera M."/>
            <person name="Abouelleil A."/>
            <person name="Chapman S.B."/>
            <person name="Priest M."/>
            <person name="Young S.K."/>
            <person name="Wortman J."/>
            <person name="Nusbaum C."/>
            <person name="Birren B."/>
        </authorList>
    </citation>
    <scope>NUCLEOTIDE SEQUENCE [LARGE SCALE GENOMIC DNA]</scope>
    <source>
        <strain evidence="6 7">CBS 271.37</strain>
    </source>
</reference>
<dbReference type="STRING" id="1442368.A0A0D2GDF7"/>
<dbReference type="EMBL" id="KN846974">
    <property type="protein sequence ID" value="KIW76725.1"/>
    <property type="molecule type" value="Genomic_DNA"/>
</dbReference>
<dbReference type="GO" id="GO:0004674">
    <property type="term" value="F:protein serine/threonine kinase activity"/>
    <property type="evidence" value="ECO:0007669"/>
    <property type="project" value="TreeGrafter"/>
</dbReference>
<dbReference type="OrthoDB" id="4204376at2759"/>